<dbReference type="EMBL" id="OANU01000080">
    <property type="protein sequence ID" value="SNX49913.1"/>
    <property type="molecule type" value="Genomic_DNA"/>
</dbReference>
<dbReference type="Gene3D" id="2.30.42.10">
    <property type="match status" value="1"/>
</dbReference>
<organism evidence="2 3">
    <name type="scientific">Vibrio thalassae</name>
    <dbReference type="NCBI Taxonomy" id="1243014"/>
    <lineage>
        <taxon>Bacteria</taxon>
        <taxon>Pseudomonadati</taxon>
        <taxon>Pseudomonadota</taxon>
        <taxon>Gammaproteobacteria</taxon>
        <taxon>Vibrionales</taxon>
        <taxon>Vibrionaceae</taxon>
        <taxon>Vibrio</taxon>
    </lineage>
</organism>
<accession>A0A240ENW5</accession>
<dbReference type="PANTHER" id="PTHR32060:SF30">
    <property type="entry name" value="CARBOXY-TERMINAL PROCESSING PROTEASE CTPA"/>
    <property type="match status" value="1"/>
</dbReference>
<evidence type="ECO:0000259" key="1">
    <source>
        <dbReference type="Pfam" id="PF03572"/>
    </source>
</evidence>
<sequence>MVDEYVINYSDEMSNLVSLEKIEQIQEVIDRVNNQWLSHQNALAEVINSINNDSSQKITIEVLDSIIGLTFNPEYIEEYNKKINNSNELDGLEGLQSLISLVDKELTEKGKTENVWEEGVFFPSEFYRNLCDAPRSGIDEHTGTVYPDNQGSILQEQLYLRSIHNEEYLWYDEIIDSNPSNFSSTSSYFNSLKTPFTLADNRPKDRFHFSQTYDDYMSNFAEKVLYGFGFNWSFLSSYPPRNLVLTYVDEYSIAGLAGISRGDRLVKINNIDVINTTIFSDLVFINEVLFNTKDGLYLFEFHSPLGAIKQVLMSPTHDVANPLMFKRQLVTSDDRIGYFMLNEFHASAQSSLISTFNEFLLDGVNELIVDLRYNRGGLLYMSSQLAYMIAGAKSSNRIFESLIYNDKSSHKNFDLMFVDREIDWSQGIITNEMLPTLNLDRVFILATGSTASASESLINGLRGIDVEVVLIGSQTYGKPYGFVPNMNCGMAYYFVQFVGQNEKGFGDYTYGLEPVEFESSEIGLTHRVKGCAAIDDVTLQLGSYEEPMVSDALSIIEKDQCHSSISSLVTTLSNRDVQMSSSASPNFYNQKVYEKLYPLPPWL</sequence>
<dbReference type="InterPro" id="IPR005151">
    <property type="entry name" value="Tail-specific_protease"/>
</dbReference>
<dbReference type="SUPFAM" id="SSF50156">
    <property type="entry name" value="PDZ domain-like"/>
    <property type="match status" value="1"/>
</dbReference>
<dbReference type="Gene3D" id="3.30.750.170">
    <property type="match status" value="1"/>
</dbReference>
<keyword evidence="3" id="KW-1185">Reference proteome</keyword>
<dbReference type="GO" id="GO:0007165">
    <property type="term" value="P:signal transduction"/>
    <property type="evidence" value="ECO:0007669"/>
    <property type="project" value="TreeGrafter"/>
</dbReference>
<dbReference type="PANTHER" id="PTHR32060">
    <property type="entry name" value="TAIL-SPECIFIC PROTEASE"/>
    <property type="match status" value="1"/>
</dbReference>
<evidence type="ECO:0000313" key="3">
    <source>
        <dbReference type="Proteomes" id="UP000219336"/>
    </source>
</evidence>
<dbReference type="Pfam" id="PF03572">
    <property type="entry name" value="Peptidase_S41"/>
    <property type="match status" value="1"/>
</dbReference>
<dbReference type="OrthoDB" id="7168509at2"/>
<dbReference type="GO" id="GO:0008236">
    <property type="term" value="F:serine-type peptidase activity"/>
    <property type="evidence" value="ECO:0007669"/>
    <property type="project" value="InterPro"/>
</dbReference>
<protein>
    <submittedName>
        <fullName evidence="2">Peptidase family S41</fullName>
    </submittedName>
</protein>
<dbReference type="SUPFAM" id="SSF52096">
    <property type="entry name" value="ClpP/crotonase"/>
    <property type="match status" value="1"/>
</dbReference>
<dbReference type="GO" id="GO:0006508">
    <property type="term" value="P:proteolysis"/>
    <property type="evidence" value="ECO:0007669"/>
    <property type="project" value="InterPro"/>
</dbReference>
<dbReference type="GO" id="GO:0030288">
    <property type="term" value="C:outer membrane-bounded periplasmic space"/>
    <property type="evidence" value="ECO:0007669"/>
    <property type="project" value="TreeGrafter"/>
</dbReference>
<dbReference type="Gene3D" id="3.90.226.10">
    <property type="entry name" value="2-enoyl-CoA Hydratase, Chain A, domain 1"/>
    <property type="match status" value="1"/>
</dbReference>
<feature type="domain" description="Tail specific protease" evidence="1">
    <location>
        <begin position="335"/>
        <end position="479"/>
    </location>
</feature>
<reference evidence="3" key="1">
    <citation type="submission" date="2016-06" db="EMBL/GenBank/DDBJ databases">
        <authorList>
            <person name="Rodrigo-Torres L."/>
            <person name="Arahal R.D."/>
            <person name="Lucena T."/>
        </authorList>
    </citation>
    <scope>NUCLEOTIDE SEQUENCE [LARGE SCALE GENOMIC DNA]</scope>
    <source>
        <strain evidence="3">CECT8203</strain>
    </source>
</reference>
<dbReference type="GO" id="GO:0004175">
    <property type="term" value="F:endopeptidase activity"/>
    <property type="evidence" value="ECO:0007669"/>
    <property type="project" value="TreeGrafter"/>
</dbReference>
<dbReference type="InterPro" id="IPR029045">
    <property type="entry name" value="ClpP/crotonase-like_dom_sf"/>
</dbReference>
<evidence type="ECO:0000313" key="2">
    <source>
        <dbReference type="EMBL" id="SNX49913.1"/>
    </source>
</evidence>
<dbReference type="InterPro" id="IPR036034">
    <property type="entry name" value="PDZ_sf"/>
</dbReference>
<dbReference type="RefSeq" id="WP_096994889.1">
    <property type="nucleotide sequence ID" value="NZ_JBHSII010000009.1"/>
</dbReference>
<name>A0A240ENW5_9VIBR</name>
<proteinExistence type="predicted"/>
<dbReference type="AlphaFoldDB" id="A0A240ENW5"/>
<gene>
    <name evidence="2" type="ORF">VTH8203_03561</name>
</gene>
<dbReference type="Proteomes" id="UP000219336">
    <property type="component" value="Unassembled WGS sequence"/>
</dbReference>